<keyword evidence="5 7" id="KW-0472">Membrane</keyword>
<accession>A0A7I9ZXD0</accession>
<feature type="transmembrane region" description="Helical" evidence="7">
    <location>
        <begin position="186"/>
        <end position="219"/>
    </location>
</feature>
<dbReference type="GO" id="GO:0010043">
    <property type="term" value="P:response to zinc ion"/>
    <property type="evidence" value="ECO:0007669"/>
    <property type="project" value="TreeGrafter"/>
</dbReference>
<protein>
    <recommendedName>
        <fullName evidence="10">ABC transporter</fullName>
    </recommendedName>
</protein>
<dbReference type="InterPro" id="IPR001626">
    <property type="entry name" value="ABC_TroCD"/>
</dbReference>
<evidence type="ECO:0008006" key="10">
    <source>
        <dbReference type="Google" id="ProtNLM"/>
    </source>
</evidence>
<evidence type="ECO:0000256" key="3">
    <source>
        <dbReference type="ARBA" id="ARBA00022692"/>
    </source>
</evidence>
<proteinExistence type="inferred from homology"/>
<evidence type="ECO:0000313" key="8">
    <source>
        <dbReference type="EMBL" id="GFH05417.1"/>
    </source>
</evidence>
<organism evidence="8 9">
    <name type="scientific">Mycolicibacterium hippocampi</name>
    <dbReference type="NCBI Taxonomy" id="659824"/>
    <lineage>
        <taxon>Bacteria</taxon>
        <taxon>Bacillati</taxon>
        <taxon>Actinomycetota</taxon>
        <taxon>Actinomycetes</taxon>
        <taxon>Mycobacteriales</taxon>
        <taxon>Mycobacteriaceae</taxon>
        <taxon>Mycolicibacterium</taxon>
    </lineage>
</organism>
<feature type="transmembrane region" description="Helical" evidence="7">
    <location>
        <begin position="259"/>
        <end position="277"/>
    </location>
</feature>
<evidence type="ECO:0000256" key="7">
    <source>
        <dbReference type="SAM" id="Phobius"/>
    </source>
</evidence>
<dbReference type="Pfam" id="PF00950">
    <property type="entry name" value="ABC-3"/>
    <property type="match status" value="1"/>
</dbReference>
<feature type="transmembrane region" description="Helical" evidence="7">
    <location>
        <begin position="22"/>
        <end position="46"/>
    </location>
</feature>
<evidence type="ECO:0000256" key="4">
    <source>
        <dbReference type="ARBA" id="ARBA00022989"/>
    </source>
</evidence>
<name>A0A7I9ZXD0_9MYCO</name>
<dbReference type="NCBIfam" id="NF040871">
    <property type="entry name" value="AztB"/>
    <property type="match status" value="1"/>
</dbReference>
<feature type="transmembrane region" description="Helical" evidence="7">
    <location>
        <begin position="231"/>
        <end position="253"/>
    </location>
</feature>
<evidence type="ECO:0000256" key="1">
    <source>
        <dbReference type="ARBA" id="ARBA00004141"/>
    </source>
</evidence>
<dbReference type="PANTHER" id="PTHR30477:SF13">
    <property type="entry name" value="IRON TRANSPORT SYSTEM MEMBRANE PROTEIN HI_0360-RELATED"/>
    <property type="match status" value="1"/>
</dbReference>
<keyword evidence="6" id="KW-0813">Transport</keyword>
<feature type="transmembrane region" description="Helical" evidence="7">
    <location>
        <begin position="143"/>
        <end position="166"/>
    </location>
</feature>
<comment type="subcellular location">
    <subcellularLocation>
        <location evidence="6">Cell membrane</location>
        <topology evidence="6">Multi-pass membrane protein</topology>
    </subcellularLocation>
    <subcellularLocation>
        <location evidence="1">Membrane</location>
        <topology evidence="1">Multi-pass membrane protein</topology>
    </subcellularLocation>
</comment>
<keyword evidence="3 6" id="KW-0812">Transmembrane</keyword>
<evidence type="ECO:0000256" key="6">
    <source>
        <dbReference type="RuleBase" id="RU003943"/>
    </source>
</evidence>
<evidence type="ECO:0000313" key="9">
    <source>
        <dbReference type="Proteomes" id="UP000465304"/>
    </source>
</evidence>
<dbReference type="CDD" id="cd06550">
    <property type="entry name" value="TM_ABC_iron-siderophores_like"/>
    <property type="match status" value="1"/>
</dbReference>
<comment type="similarity">
    <text evidence="2 6">Belongs to the ABC-3 integral membrane protein family.</text>
</comment>
<gene>
    <name evidence="8" type="ORF">MHIP_59000</name>
</gene>
<keyword evidence="4 7" id="KW-1133">Transmembrane helix</keyword>
<dbReference type="SUPFAM" id="SSF69322">
    <property type="entry name" value="Tricorn protease domain 2"/>
    <property type="match status" value="1"/>
</dbReference>
<dbReference type="PANTHER" id="PTHR30477">
    <property type="entry name" value="ABC-TRANSPORTER METAL-BINDING PROTEIN"/>
    <property type="match status" value="1"/>
</dbReference>
<dbReference type="Gene3D" id="1.10.3470.10">
    <property type="entry name" value="ABC transporter involved in vitamin B12 uptake, BtuC"/>
    <property type="match status" value="1"/>
</dbReference>
<comment type="caution">
    <text evidence="8">The sequence shown here is derived from an EMBL/GenBank/DDBJ whole genome shotgun (WGS) entry which is preliminary data.</text>
</comment>
<dbReference type="GO" id="GO:0055085">
    <property type="term" value="P:transmembrane transport"/>
    <property type="evidence" value="ECO:0007669"/>
    <property type="project" value="InterPro"/>
</dbReference>
<evidence type="ECO:0000256" key="2">
    <source>
        <dbReference type="ARBA" id="ARBA00008034"/>
    </source>
</evidence>
<keyword evidence="9" id="KW-1185">Reference proteome</keyword>
<sequence>MSLLLSLYGMTPWLTEPFEADVVLRALVAGVIASCLCALVGCWVLLRRSVFLSEAMTHGMLPGVALAALAGVSLMVGGLIAALVMAVGVALVGRSSRLSSDTSTGLLLVGMLALGVIIVSRSQSFAVDLTGFLFGDVFAVRTIDLVVLAAALVLTIGAVMVGHRAFVAVTFDPRKATTLGLRPQLAIPALTALIAVAMVASFHVVGTLLVLGLLIAPPATALTWVRSIPRVMLLSALIGSAAVYLGLVISWHAGTAGGATIAVVAVLMFFLSALLSLMRTKGKRMSIAAASACVVAGCGGGAPAPASQTPASQTATDDVTVEGAEELDGPLTKLVLVDPATGDTEVYDAVEESGTRIGSYGPVASISGDGRFVYLQTGDGTRVVDAGAWTFDHGEHYHYFATEPSLAATLDVPVAAASASNSLVAIRTASGAIDLLDREKLGERSVVAPDELTVSADAVVAAPYGNRVITASDAGRLRVIDADGATELAGECPKPLWSSATRRAVVIGCDTGAVRVAGGDGDLTVTAMPVPPGAPALRPNRMDHRDRSDVFAGVSDGAVWVLDSRQRRWTVIPVPDALAANTSGDGTVLVLHRDGTLGAFDVNTAAETARVALFAGSVPVDGAQPVIEIDSDRAYVNNASDRAVYEIDYADGLRIARTLRTEVSPGLMVESGR</sequence>
<reference evidence="8 9" key="1">
    <citation type="journal article" date="2019" name="Emerg. Microbes Infect.">
        <title>Comprehensive subspecies identification of 175 nontuberculous mycobacteria species based on 7547 genomic profiles.</title>
        <authorList>
            <person name="Matsumoto Y."/>
            <person name="Kinjo T."/>
            <person name="Motooka D."/>
            <person name="Nabeya D."/>
            <person name="Jung N."/>
            <person name="Uechi K."/>
            <person name="Horii T."/>
            <person name="Iida T."/>
            <person name="Fujita J."/>
            <person name="Nakamura S."/>
        </authorList>
    </citation>
    <scope>NUCLEOTIDE SEQUENCE [LARGE SCALE GENOMIC DNA]</scope>
    <source>
        <strain evidence="8 9">JCM 30996</strain>
    </source>
</reference>
<dbReference type="SUPFAM" id="SSF81345">
    <property type="entry name" value="ABC transporter involved in vitamin B12 uptake, BtuC"/>
    <property type="match status" value="1"/>
</dbReference>
<dbReference type="EMBL" id="BLLB01000002">
    <property type="protein sequence ID" value="GFH05417.1"/>
    <property type="molecule type" value="Genomic_DNA"/>
</dbReference>
<dbReference type="GO" id="GO:0043190">
    <property type="term" value="C:ATP-binding cassette (ABC) transporter complex"/>
    <property type="evidence" value="ECO:0007669"/>
    <property type="project" value="InterPro"/>
</dbReference>
<feature type="transmembrane region" description="Helical" evidence="7">
    <location>
        <begin position="66"/>
        <end position="92"/>
    </location>
</feature>
<dbReference type="Proteomes" id="UP000465304">
    <property type="component" value="Unassembled WGS sequence"/>
</dbReference>
<dbReference type="InterPro" id="IPR037294">
    <property type="entry name" value="ABC_BtuC-like"/>
</dbReference>
<dbReference type="AlphaFoldDB" id="A0A7I9ZXD0"/>
<evidence type="ECO:0000256" key="5">
    <source>
        <dbReference type="ARBA" id="ARBA00023136"/>
    </source>
</evidence>
<feature type="transmembrane region" description="Helical" evidence="7">
    <location>
        <begin position="104"/>
        <end position="122"/>
    </location>
</feature>